<dbReference type="STRING" id="484498.SAMN05421686_101317"/>
<sequence length="434" mass="49373">MKKLPLALVMSALLGSLPFVAVQSVSAAEETAENSQEEASAGPRVRRTMTLREIVFEKLEEAQQAADAGNFDEALQTLERLEKRKRNSYERAMTHNMYAYVYSTQENYAAAIPEYAKVIEIDNAPDSLKQTTRYTLAKLYMLQERYAESLATIDEWMSHSDKVNADAYMFRAQVQYQQEKYELAGEDIATAISMREEAGSRVTESWLLLQRAVMFQLKDYEGLAVTLEKLVATYSKSEYWMQLAAVYNELGREDQELATLETAYDQKLFTKESEYLNFAQALLSREIPYKAAHVLEDGMEADVVEKSARNLSLLGDAWMLAKEYDNAIVVMTQAADESGEGRDYFKLAQIYTERQEWSKSLEFSNKALNAGDLKAPYQALIIKGLAQYNLDELESASITFFKAASYPAAEKVAHQWQEYIESEQQRREYIANAG</sequence>
<feature type="signal peptide" evidence="1">
    <location>
        <begin position="1"/>
        <end position="21"/>
    </location>
</feature>
<evidence type="ECO:0000313" key="2">
    <source>
        <dbReference type="EMBL" id="SIS43902.1"/>
    </source>
</evidence>
<dbReference type="OrthoDB" id="6397696at2"/>
<evidence type="ECO:0000256" key="1">
    <source>
        <dbReference type="SAM" id="SignalP"/>
    </source>
</evidence>
<name>A0A1N7J3G6_9GAMM</name>
<accession>A0A1N7J3G6</accession>
<organism evidence="2 3">
    <name type="scientific">Thalassolituus maritimus</name>
    <dbReference type="NCBI Taxonomy" id="484498"/>
    <lineage>
        <taxon>Bacteria</taxon>
        <taxon>Pseudomonadati</taxon>
        <taxon>Pseudomonadota</taxon>
        <taxon>Gammaproteobacteria</taxon>
        <taxon>Oceanospirillales</taxon>
        <taxon>Oceanospirillaceae</taxon>
        <taxon>Thalassolituus</taxon>
    </lineage>
</organism>
<proteinExistence type="predicted"/>
<feature type="chain" id="PRO_5012071543" evidence="1">
    <location>
        <begin position="22"/>
        <end position="434"/>
    </location>
</feature>
<dbReference type="Proteomes" id="UP000185639">
    <property type="component" value="Unassembled WGS sequence"/>
</dbReference>
<dbReference type="SUPFAM" id="SSF48452">
    <property type="entry name" value="TPR-like"/>
    <property type="match status" value="2"/>
</dbReference>
<dbReference type="InterPro" id="IPR011990">
    <property type="entry name" value="TPR-like_helical_dom_sf"/>
</dbReference>
<dbReference type="AlphaFoldDB" id="A0A1N7J3G6"/>
<dbReference type="EMBL" id="FTOH01000001">
    <property type="protein sequence ID" value="SIS43902.1"/>
    <property type="molecule type" value="Genomic_DNA"/>
</dbReference>
<keyword evidence="3" id="KW-1185">Reference proteome</keyword>
<keyword evidence="1" id="KW-0732">Signal</keyword>
<gene>
    <name evidence="2" type="ORF">SAMN05421686_101317</name>
</gene>
<reference evidence="3" key="1">
    <citation type="submission" date="2017-01" db="EMBL/GenBank/DDBJ databases">
        <authorList>
            <person name="Varghese N."/>
            <person name="Submissions S."/>
        </authorList>
    </citation>
    <scope>NUCLEOTIDE SEQUENCE [LARGE SCALE GENOMIC DNA]</scope>
    <source>
        <strain evidence="3">DSM 24913</strain>
    </source>
</reference>
<dbReference type="InterPro" id="IPR019734">
    <property type="entry name" value="TPR_rpt"/>
</dbReference>
<evidence type="ECO:0000313" key="3">
    <source>
        <dbReference type="Proteomes" id="UP000185639"/>
    </source>
</evidence>
<dbReference type="Pfam" id="PF13432">
    <property type="entry name" value="TPR_16"/>
    <property type="match status" value="2"/>
</dbReference>
<dbReference type="SMART" id="SM00028">
    <property type="entry name" value="TPR"/>
    <property type="match status" value="6"/>
</dbReference>
<protein>
    <submittedName>
        <fullName evidence="2">Tetratricopeptide repeat-containing protein</fullName>
    </submittedName>
</protein>
<dbReference type="Gene3D" id="1.25.40.10">
    <property type="entry name" value="Tetratricopeptide repeat domain"/>
    <property type="match status" value="3"/>
</dbReference>
<dbReference type="RefSeq" id="WP_076513787.1">
    <property type="nucleotide sequence ID" value="NZ_FTOH01000001.1"/>
</dbReference>